<comment type="caution">
    <text evidence="3">The sequence shown here is derived from an EMBL/GenBank/DDBJ whole genome shotgun (WGS) entry which is preliminary data.</text>
</comment>
<feature type="compositionally biased region" description="Low complexity" evidence="1">
    <location>
        <begin position="572"/>
        <end position="587"/>
    </location>
</feature>
<evidence type="ECO:0000256" key="1">
    <source>
        <dbReference type="SAM" id="MobiDB-lite"/>
    </source>
</evidence>
<accession>A0A9P6R8Y9</accession>
<dbReference type="OrthoDB" id="550575at2759"/>
<dbReference type="GO" id="GO:0019005">
    <property type="term" value="C:SCF ubiquitin ligase complex"/>
    <property type="evidence" value="ECO:0007669"/>
    <property type="project" value="TreeGrafter"/>
</dbReference>
<dbReference type="InterPro" id="IPR036047">
    <property type="entry name" value="F-box-like_dom_sf"/>
</dbReference>
<keyword evidence="4" id="KW-1185">Reference proteome</keyword>
<dbReference type="SUPFAM" id="SSF81383">
    <property type="entry name" value="F-box domain"/>
    <property type="match status" value="1"/>
</dbReference>
<dbReference type="AlphaFoldDB" id="A0A9P6R8Y9"/>
<sequence>MVLTGRPMEPNLIESPLPLFGSAFGGFERQGAAHATNSPTSTRAEDMDITSASSSLSSQPSSSACSSTMTLSSRQFIQDSTSDTTPSLTKAITYGASSVSHRSVITPSRSALARPSKRRQESELTTDIEATVMALEIDRDPSSKSDGSGGAGAGVGTSAHINSDAKRLNEATYPLIQNRMFDIPEIIRSIAEFLDKPSLAASCRVSKMWATHCTPLLWKHVVDKHWRDGRFYSSIRSQSHYIRTVKCEDKTDYEEMLLCDLPRLKTISFHGERENMAIKEKLLHKVRNTITSLVLSSVCTVMSCETVAAIRSLEHLATLKLHNMELKREQLSNILRDCGNLEFLSLSRVRAISTLDHTTDEDANDDTIFEALAPSGANLSATRIKYLALKEIAVSSSYLTALIKICPELLELSLARNENMYITSDLIRTMKASCPRLYALDVGSCKQIDRETFSTLFTSITQLTVINLSGTRVADEELLLLAENCKSVSRLDIQYCTMITSKGLHQFLSNCGTSLRHLEASGVTVEPESFDRHQWTCTNLQILFVHVSLVGSPVLSKISALATDSSRVSVGSSTETQSMESSTSTSMVPDSVSNDKKRSQDAIVVPSTQSGESSSSVRNSAKDVSSVGIPVGSADMAADDPLLEADGDTLMQDPIHPMQNVSNVQYLGLMGSGAKLTCATLNPLINGFRSVKRLHVLELYQAFKKEDLEWLVERLPELCRIDAEKYNVSDELLKWFEEAYPRVQICRQE</sequence>
<dbReference type="SUPFAM" id="SSF52047">
    <property type="entry name" value="RNI-like"/>
    <property type="match status" value="1"/>
</dbReference>
<dbReference type="PANTHER" id="PTHR13318">
    <property type="entry name" value="PARTNER OF PAIRED, ISOFORM B-RELATED"/>
    <property type="match status" value="1"/>
</dbReference>
<evidence type="ECO:0000313" key="4">
    <source>
        <dbReference type="Proteomes" id="UP000738325"/>
    </source>
</evidence>
<feature type="region of interest" description="Disordered" evidence="1">
    <location>
        <begin position="566"/>
        <end position="628"/>
    </location>
</feature>
<feature type="compositionally biased region" description="Low complexity" evidence="1">
    <location>
        <begin position="51"/>
        <end position="69"/>
    </location>
</feature>
<dbReference type="Gene3D" id="3.80.10.10">
    <property type="entry name" value="Ribonuclease Inhibitor"/>
    <property type="match status" value="1"/>
</dbReference>
<protein>
    <recommendedName>
        <fullName evidence="2">F-box/LRR-repeat protein 15-like leucin rich repeat domain-containing protein</fullName>
    </recommendedName>
</protein>
<dbReference type="GO" id="GO:0031146">
    <property type="term" value="P:SCF-dependent proteasomal ubiquitin-dependent protein catabolic process"/>
    <property type="evidence" value="ECO:0007669"/>
    <property type="project" value="TreeGrafter"/>
</dbReference>
<dbReference type="InterPro" id="IPR032675">
    <property type="entry name" value="LRR_dom_sf"/>
</dbReference>
<dbReference type="Proteomes" id="UP000738325">
    <property type="component" value="Unassembled WGS sequence"/>
</dbReference>
<feature type="compositionally biased region" description="Polar residues" evidence="1">
    <location>
        <begin position="606"/>
        <end position="623"/>
    </location>
</feature>
<dbReference type="InterPro" id="IPR057207">
    <property type="entry name" value="FBXL15_LRR"/>
</dbReference>
<reference evidence="3" key="1">
    <citation type="journal article" date="2020" name="Fungal Divers.">
        <title>Resolving the Mortierellaceae phylogeny through synthesis of multi-gene phylogenetics and phylogenomics.</title>
        <authorList>
            <person name="Vandepol N."/>
            <person name="Liber J."/>
            <person name="Desiro A."/>
            <person name="Na H."/>
            <person name="Kennedy M."/>
            <person name="Barry K."/>
            <person name="Grigoriev I.V."/>
            <person name="Miller A.N."/>
            <person name="O'Donnell K."/>
            <person name="Stajich J.E."/>
            <person name="Bonito G."/>
        </authorList>
    </citation>
    <scope>NUCLEOTIDE SEQUENCE</scope>
    <source>
        <strain evidence="3">REB-010B</strain>
    </source>
</reference>
<feature type="region of interest" description="Disordered" evidence="1">
    <location>
        <begin position="32"/>
        <end position="69"/>
    </location>
</feature>
<proteinExistence type="predicted"/>
<evidence type="ECO:0000313" key="3">
    <source>
        <dbReference type="EMBL" id="KAG0315193.1"/>
    </source>
</evidence>
<dbReference type="Pfam" id="PF25372">
    <property type="entry name" value="DUF7885"/>
    <property type="match status" value="1"/>
</dbReference>
<organism evidence="3 4">
    <name type="scientific">Dissophora globulifera</name>
    <dbReference type="NCBI Taxonomy" id="979702"/>
    <lineage>
        <taxon>Eukaryota</taxon>
        <taxon>Fungi</taxon>
        <taxon>Fungi incertae sedis</taxon>
        <taxon>Mucoromycota</taxon>
        <taxon>Mortierellomycotina</taxon>
        <taxon>Mortierellomycetes</taxon>
        <taxon>Mortierellales</taxon>
        <taxon>Mortierellaceae</taxon>
        <taxon>Dissophora</taxon>
    </lineage>
</organism>
<feature type="region of interest" description="Disordered" evidence="1">
    <location>
        <begin position="138"/>
        <end position="159"/>
    </location>
</feature>
<feature type="region of interest" description="Disordered" evidence="1">
    <location>
        <begin position="106"/>
        <end position="125"/>
    </location>
</feature>
<gene>
    <name evidence="3" type="ORF">BGZ99_007620</name>
</gene>
<dbReference type="EMBL" id="JAAAIP010000556">
    <property type="protein sequence ID" value="KAG0315193.1"/>
    <property type="molecule type" value="Genomic_DNA"/>
</dbReference>
<evidence type="ECO:0000259" key="2">
    <source>
        <dbReference type="Pfam" id="PF25372"/>
    </source>
</evidence>
<name>A0A9P6R8Y9_9FUNG</name>
<feature type="domain" description="F-box/LRR-repeat protein 15-like leucin rich repeat" evidence="2">
    <location>
        <begin position="404"/>
        <end position="516"/>
    </location>
</feature>